<evidence type="ECO:0000313" key="2">
    <source>
        <dbReference type="EMBL" id="KAK5861818.1"/>
    </source>
</evidence>
<comment type="caution">
    <text evidence="2">The sequence shown here is derived from an EMBL/GenBank/DDBJ whole genome shotgun (WGS) entry which is preliminary data.</text>
</comment>
<proteinExistence type="predicted"/>
<evidence type="ECO:0000313" key="3">
    <source>
        <dbReference type="Proteomes" id="UP001346869"/>
    </source>
</evidence>
<dbReference type="Proteomes" id="UP001346869">
    <property type="component" value="Unassembled WGS sequence"/>
</dbReference>
<sequence>MLGKEKPLTLAVESRSVAVCRDAFRGGNVSERCRFSPSSSPSLPTSPPSRAALHDSGSTFGRCSEYVGLCSLGDTRLVSGITGQTRSFLRDTSGGLGGLMRCFTGKPQKMLLIQHISKCP</sequence>
<feature type="region of interest" description="Disordered" evidence="1">
    <location>
        <begin position="32"/>
        <end position="56"/>
    </location>
</feature>
<reference evidence="2 3" key="2">
    <citation type="journal article" date="2023" name="Mol. Biol. Evol.">
        <title>Genomics of Secondarily Temperate Adaptation in the Only Non-Antarctic Icefish.</title>
        <authorList>
            <person name="Rivera-Colon A.G."/>
            <person name="Rayamajhi N."/>
            <person name="Minhas B.F."/>
            <person name="Madrigal G."/>
            <person name="Bilyk K.T."/>
            <person name="Yoon V."/>
            <person name="Hune M."/>
            <person name="Gregory S."/>
            <person name="Cheng C.H.C."/>
            <person name="Catchen J.M."/>
        </authorList>
    </citation>
    <scope>NUCLEOTIDE SEQUENCE [LARGE SCALE GENOMIC DNA]</scope>
    <source>
        <strain evidence="2">JMC-PN-2008</strain>
    </source>
</reference>
<accession>A0AAN8ANX3</accession>
<name>A0AAN8ANX3_ELEMC</name>
<dbReference type="AlphaFoldDB" id="A0AAN8ANX3"/>
<keyword evidence="3" id="KW-1185">Reference proteome</keyword>
<organism evidence="2 3">
    <name type="scientific">Eleginops maclovinus</name>
    <name type="common">Patagonian blennie</name>
    <name type="synonym">Eleginus maclovinus</name>
    <dbReference type="NCBI Taxonomy" id="56733"/>
    <lineage>
        <taxon>Eukaryota</taxon>
        <taxon>Metazoa</taxon>
        <taxon>Chordata</taxon>
        <taxon>Craniata</taxon>
        <taxon>Vertebrata</taxon>
        <taxon>Euteleostomi</taxon>
        <taxon>Actinopterygii</taxon>
        <taxon>Neopterygii</taxon>
        <taxon>Teleostei</taxon>
        <taxon>Neoteleostei</taxon>
        <taxon>Acanthomorphata</taxon>
        <taxon>Eupercaria</taxon>
        <taxon>Perciformes</taxon>
        <taxon>Notothenioidei</taxon>
        <taxon>Eleginopidae</taxon>
        <taxon>Eleginops</taxon>
    </lineage>
</organism>
<gene>
    <name evidence="2" type="ORF">PBY51_017264</name>
</gene>
<evidence type="ECO:0000256" key="1">
    <source>
        <dbReference type="SAM" id="MobiDB-lite"/>
    </source>
</evidence>
<reference evidence="2 3" key="1">
    <citation type="journal article" date="2023" name="Genes (Basel)">
        <title>Chromosome-Level Genome Assembly and Circadian Gene Repertoire of the Patagonia Blennie Eleginops maclovinus-The Closest Ancestral Proxy of Antarctic Cryonotothenioids.</title>
        <authorList>
            <person name="Cheng C.C."/>
            <person name="Rivera-Colon A.G."/>
            <person name="Minhas B.F."/>
            <person name="Wilson L."/>
            <person name="Rayamajhi N."/>
            <person name="Vargas-Chacoff L."/>
            <person name="Catchen J.M."/>
        </authorList>
    </citation>
    <scope>NUCLEOTIDE SEQUENCE [LARGE SCALE GENOMIC DNA]</scope>
    <source>
        <strain evidence="2">JMC-PN-2008</strain>
    </source>
</reference>
<dbReference type="EMBL" id="JAUZQC010000012">
    <property type="protein sequence ID" value="KAK5861818.1"/>
    <property type="molecule type" value="Genomic_DNA"/>
</dbReference>
<protein>
    <submittedName>
        <fullName evidence="2">Uncharacterized protein</fullName>
    </submittedName>
</protein>